<keyword evidence="9" id="KW-1185">Reference proteome</keyword>
<dbReference type="CDD" id="cd06445">
    <property type="entry name" value="ATase"/>
    <property type="match status" value="1"/>
</dbReference>
<dbReference type="Gene3D" id="1.10.10.10">
    <property type="entry name" value="Winged helix-like DNA-binding domain superfamily/Winged helix DNA-binding domain"/>
    <property type="match status" value="1"/>
</dbReference>
<evidence type="ECO:0000259" key="7">
    <source>
        <dbReference type="Pfam" id="PF01035"/>
    </source>
</evidence>
<evidence type="ECO:0000256" key="6">
    <source>
        <dbReference type="ARBA" id="ARBA00049348"/>
    </source>
</evidence>
<keyword evidence="3" id="KW-0808">Transferase</keyword>
<keyword evidence="4" id="KW-0227">DNA damage</keyword>
<sequence>MSTSADAAPELPELRWSSAPLEDLGTLVVVHSPDDETIRAAGLARPQGAEPDVAAIGRLLEQQMDTFERLDPATADREMNPLPTDRGAVAEAVAAYAAGDLTAFDALAVAQPGPEFRQRVWAALREVPAGETVSYGELAVMAGRPQAHRAAASACAHNQVGFAVPCHRVILADGSIGGYGFGGVGIKRALLAREGVHL</sequence>
<keyword evidence="5" id="KW-0234">DNA repair</keyword>
<dbReference type="InterPro" id="IPR001497">
    <property type="entry name" value="MethylDNA_cys_MeTrfase_AS"/>
</dbReference>
<evidence type="ECO:0000256" key="1">
    <source>
        <dbReference type="ARBA" id="ARBA00001286"/>
    </source>
</evidence>
<evidence type="ECO:0000256" key="2">
    <source>
        <dbReference type="ARBA" id="ARBA00022603"/>
    </source>
</evidence>
<evidence type="ECO:0000256" key="4">
    <source>
        <dbReference type="ARBA" id="ARBA00022763"/>
    </source>
</evidence>
<proteinExistence type="predicted"/>
<comment type="catalytic activity">
    <reaction evidence="1">
        <text>a 4-O-methyl-thymidine in DNA + L-cysteinyl-[protein] = a thymidine in DNA + S-methyl-L-cysteinyl-[protein]</text>
        <dbReference type="Rhea" id="RHEA:53428"/>
        <dbReference type="Rhea" id="RHEA-COMP:10131"/>
        <dbReference type="Rhea" id="RHEA-COMP:10132"/>
        <dbReference type="Rhea" id="RHEA-COMP:13555"/>
        <dbReference type="Rhea" id="RHEA-COMP:13556"/>
        <dbReference type="ChEBI" id="CHEBI:29950"/>
        <dbReference type="ChEBI" id="CHEBI:82612"/>
        <dbReference type="ChEBI" id="CHEBI:137386"/>
        <dbReference type="ChEBI" id="CHEBI:137387"/>
        <dbReference type="EC" id="2.1.1.63"/>
    </reaction>
</comment>
<dbReference type="SUPFAM" id="SSF46767">
    <property type="entry name" value="Methylated DNA-protein cysteine methyltransferase, C-terminal domain"/>
    <property type="match status" value="1"/>
</dbReference>
<name>A0ABP6RAU4_9MICC</name>
<reference evidence="9" key="1">
    <citation type="journal article" date="2019" name="Int. J. Syst. Evol. Microbiol.">
        <title>The Global Catalogue of Microorganisms (GCM) 10K type strain sequencing project: providing services to taxonomists for standard genome sequencing and annotation.</title>
        <authorList>
            <consortium name="The Broad Institute Genomics Platform"/>
            <consortium name="The Broad Institute Genome Sequencing Center for Infectious Disease"/>
            <person name="Wu L."/>
            <person name="Ma J."/>
        </authorList>
    </citation>
    <scope>NUCLEOTIDE SEQUENCE [LARGE SCALE GENOMIC DNA]</scope>
    <source>
        <strain evidence="9">JCM 11483</strain>
    </source>
</reference>
<accession>A0ABP6RAU4</accession>
<gene>
    <name evidence="8" type="ORF">GCM10020260_10480</name>
</gene>
<dbReference type="InterPro" id="IPR036217">
    <property type="entry name" value="MethylDNA_cys_MeTrfase_DNAb"/>
</dbReference>
<dbReference type="InterPro" id="IPR014048">
    <property type="entry name" value="MethylDNA_cys_MeTrfase_DNA-bd"/>
</dbReference>
<dbReference type="InterPro" id="IPR036388">
    <property type="entry name" value="WH-like_DNA-bd_sf"/>
</dbReference>
<keyword evidence="2" id="KW-0489">Methyltransferase</keyword>
<dbReference type="PANTHER" id="PTHR10815">
    <property type="entry name" value="METHYLATED-DNA--PROTEIN-CYSTEINE METHYLTRANSFERASE"/>
    <property type="match status" value="1"/>
</dbReference>
<comment type="caution">
    <text evidence="8">The sequence shown here is derived from an EMBL/GenBank/DDBJ whole genome shotgun (WGS) entry which is preliminary data.</text>
</comment>
<evidence type="ECO:0000313" key="9">
    <source>
        <dbReference type="Proteomes" id="UP001501736"/>
    </source>
</evidence>
<dbReference type="RefSeq" id="WP_344718893.1">
    <property type="nucleotide sequence ID" value="NZ_BAAAYG010000003.1"/>
</dbReference>
<feature type="domain" description="Methylated-DNA-[protein]-cysteine S-methyltransferase DNA binding" evidence="7">
    <location>
        <begin position="115"/>
        <end position="196"/>
    </location>
</feature>
<dbReference type="PANTHER" id="PTHR10815:SF13">
    <property type="entry name" value="METHYLATED-DNA--PROTEIN-CYSTEINE METHYLTRANSFERASE"/>
    <property type="match status" value="1"/>
</dbReference>
<organism evidence="8 9">
    <name type="scientific">Nesterenkonia halobia</name>
    <dbReference type="NCBI Taxonomy" id="37922"/>
    <lineage>
        <taxon>Bacteria</taxon>
        <taxon>Bacillati</taxon>
        <taxon>Actinomycetota</taxon>
        <taxon>Actinomycetes</taxon>
        <taxon>Micrococcales</taxon>
        <taxon>Micrococcaceae</taxon>
        <taxon>Nesterenkonia</taxon>
    </lineage>
</organism>
<comment type="catalytic activity">
    <reaction evidence="6">
        <text>a 6-O-methyl-2'-deoxyguanosine in DNA + L-cysteinyl-[protein] = S-methyl-L-cysteinyl-[protein] + a 2'-deoxyguanosine in DNA</text>
        <dbReference type="Rhea" id="RHEA:24000"/>
        <dbReference type="Rhea" id="RHEA-COMP:10131"/>
        <dbReference type="Rhea" id="RHEA-COMP:10132"/>
        <dbReference type="Rhea" id="RHEA-COMP:11367"/>
        <dbReference type="Rhea" id="RHEA-COMP:11368"/>
        <dbReference type="ChEBI" id="CHEBI:29950"/>
        <dbReference type="ChEBI" id="CHEBI:82612"/>
        <dbReference type="ChEBI" id="CHEBI:85445"/>
        <dbReference type="ChEBI" id="CHEBI:85448"/>
        <dbReference type="EC" id="2.1.1.63"/>
    </reaction>
</comment>
<evidence type="ECO:0000256" key="5">
    <source>
        <dbReference type="ARBA" id="ARBA00023204"/>
    </source>
</evidence>
<evidence type="ECO:0000313" key="8">
    <source>
        <dbReference type="EMBL" id="GAA3282804.1"/>
    </source>
</evidence>
<dbReference type="Pfam" id="PF01035">
    <property type="entry name" value="DNA_binding_1"/>
    <property type="match status" value="1"/>
</dbReference>
<evidence type="ECO:0000256" key="3">
    <source>
        <dbReference type="ARBA" id="ARBA00022679"/>
    </source>
</evidence>
<dbReference type="PROSITE" id="PS00374">
    <property type="entry name" value="MGMT"/>
    <property type="match status" value="1"/>
</dbReference>
<dbReference type="EMBL" id="BAAAYG010000003">
    <property type="protein sequence ID" value="GAA3282804.1"/>
    <property type="molecule type" value="Genomic_DNA"/>
</dbReference>
<dbReference type="NCBIfam" id="TIGR00589">
    <property type="entry name" value="ogt"/>
    <property type="match status" value="1"/>
</dbReference>
<dbReference type="Proteomes" id="UP001501736">
    <property type="component" value="Unassembled WGS sequence"/>
</dbReference>
<protein>
    <recommendedName>
        <fullName evidence="7">Methylated-DNA-[protein]-cysteine S-methyltransferase DNA binding domain-containing protein</fullName>
    </recommendedName>
</protein>